<feature type="transmembrane region" description="Helical" evidence="1">
    <location>
        <begin position="6"/>
        <end position="28"/>
    </location>
</feature>
<keyword evidence="3" id="KW-1185">Reference proteome</keyword>
<feature type="transmembrane region" description="Helical" evidence="1">
    <location>
        <begin position="231"/>
        <end position="251"/>
    </location>
</feature>
<dbReference type="InterPro" id="IPR046671">
    <property type="entry name" value="DUF6541"/>
</dbReference>
<feature type="transmembrane region" description="Helical" evidence="1">
    <location>
        <begin position="284"/>
        <end position="301"/>
    </location>
</feature>
<feature type="transmembrane region" description="Helical" evidence="1">
    <location>
        <begin position="105"/>
        <end position="124"/>
    </location>
</feature>
<organism evidence="2 3">
    <name type="scientific">Kocuria atrinae</name>
    <dbReference type="NCBI Taxonomy" id="592377"/>
    <lineage>
        <taxon>Bacteria</taxon>
        <taxon>Bacillati</taxon>
        <taxon>Actinomycetota</taxon>
        <taxon>Actinomycetes</taxon>
        <taxon>Micrococcales</taxon>
        <taxon>Micrococcaceae</taxon>
        <taxon>Kocuria</taxon>
    </lineage>
</organism>
<feature type="transmembrane region" description="Helical" evidence="1">
    <location>
        <begin position="196"/>
        <end position="219"/>
    </location>
</feature>
<feature type="transmembrane region" description="Helical" evidence="1">
    <location>
        <begin position="257"/>
        <end position="277"/>
    </location>
</feature>
<reference evidence="2 3" key="1">
    <citation type="journal article" date="2019" name="Int. J. Syst. Evol. Microbiol.">
        <title>The Global Catalogue of Microorganisms (GCM) 10K type strain sequencing project: providing services to taxonomists for standard genome sequencing and annotation.</title>
        <authorList>
            <consortium name="The Broad Institute Genomics Platform"/>
            <consortium name="The Broad Institute Genome Sequencing Center for Infectious Disease"/>
            <person name="Wu L."/>
            <person name="Ma J."/>
        </authorList>
    </citation>
    <scope>NUCLEOTIDE SEQUENCE [LARGE SCALE GENOMIC DNA]</scope>
    <source>
        <strain evidence="2 3">JCM 15914</strain>
    </source>
</reference>
<dbReference type="Proteomes" id="UP001500166">
    <property type="component" value="Unassembled WGS sequence"/>
</dbReference>
<feature type="transmembrane region" description="Helical" evidence="1">
    <location>
        <begin position="332"/>
        <end position="353"/>
    </location>
</feature>
<dbReference type="RefSeq" id="WP_344223166.1">
    <property type="nucleotide sequence ID" value="NZ_BAAAQA010000002.1"/>
</dbReference>
<protein>
    <submittedName>
        <fullName evidence="2">Uncharacterized protein</fullName>
    </submittedName>
</protein>
<evidence type="ECO:0000256" key="1">
    <source>
        <dbReference type="SAM" id="Phobius"/>
    </source>
</evidence>
<feature type="transmembrane region" description="Helical" evidence="1">
    <location>
        <begin position="307"/>
        <end position="325"/>
    </location>
</feature>
<feature type="transmembrane region" description="Helical" evidence="1">
    <location>
        <begin position="450"/>
        <end position="473"/>
    </location>
</feature>
<dbReference type="Pfam" id="PF20176">
    <property type="entry name" value="DUF6541"/>
    <property type="match status" value="1"/>
</dbReference>
<keyword evidence="1" id="KW-0812">Transmembrane</keyword>
<feature type="transmembrane region" description="Helical" evidence="1">
    <location>
        <begin position="510"/>
        <end position="527"/>
    </location>
</feature>
<gene>
    <name evidence="2" type="ORF">GCM10009824_01490</name>
</gene>
<feature type="transmembrane region" description="Helical" evidence="1">
    <location>
        <begin position="412"/>
        <end position="430"/>
    </location>
</feature>
<sequence length="681" mass="73218">MSWLEAIPLYFLVMLVLVLPGLLLTFALNLRGLLRAAMAVPLTVAGFAASAVIFGLVGIPWNPLTVAIAFVVVGAGLWAVLIPVRRRHPRPRLGQIRWGALREQMTSQSIALWCAFIVGAGLIAHRLKLILETPDAISQTYDANFHYNAVQYIHDTGNASSLTLGGLGVTPEATFYPAAWHNAAAMVATVTEISPWIIANAMTFVFCALVWTLGCLYLATRLFGYRPVITVSTGLVAACFPAFPFLLSFYGNLFPNTMSIAFLPVLLGMLCEALGLAHESRNEARTPLWLGTLLVIGATGLAHPSSVLLALLIVLIMLLTVWWRAVAGHRPWWLIGLGAVGLVLGAFVLQQIWFSARASQDASTWQTHITSSGALGEALGPVFPGSSHLPWGIVIVTLLGASVVLRTRARWIVGAWAMLVWMYVLVASSLDTTFRYDWTGVWYNDSNRLLALIPLAAVPLAAAGCAAIVTWVARKLLTLIDRITPARTAAATAGEGPSATPAQRVRHSRVAGAAGGLIAVIVGFLALQGEAMTEVVNYGRSEYGMNRSMPLLSKDEASLIERLPEHVAEDEVVFGNPLTGTSLAYAITDTEVLIPHNGLIADGEASTIVHHLEDLPTNPEVCPALEKHNVRFVLGFGTRQVNPYAYFNAAGSDELGPENGFILIDQEGPDAKLYEIVGCGQ</sequence>
<proteinExistence type="predicted"/>
<accession>A0ABN2XCF2</accession>
<feature type="transmembrane region" description="Helical" evidence="1">
    <location>
        <begin position="40"/>
        <end position="59"/>
    </location>
</feature>
<name>A0ABN2XCF2_9MICC</name>
<feature type="transmembrane region" description="Helical" evidence="1">
    <location>
        <begin position="65"/>
        <end position="84"/>
    </location>
</feature>
<keyword evidence="1" id="KW-1133">Transmembrane helix</keyword>
<evidence type="ECO:0000313" key="2">
    <source>
        <dbReference type="EMBL" id="GAA2108344.1"/>
    </source>
</evidence>
<keyword evidence="1" id="KW-0472">Membrane</keyword>
<comment type="caution">
    <text evidence="2">The sequence shown here is derived from an EMBL/GenBank/DDBJ whole genome shotgun (WGS) entry which is preliminary data.</text>
</comment>
<dbReference type="EMBL" id="BAAAQA010000002">
    <property type="protein sequence ID" value="GAA2108344.1"/>
    <property type="molecule type" value="Genomic_DNA"/>
</dbReference>
<feature type="transmembrane region" description="Helical" evidence="1">
    <location>
        <begin position="388"/>
        <end position="405"/>
    </location>
</feature>
<evidence type="ECO:0000313" key="3">
    <source>
        <dbReference type="Proteomes" id="UP001500166"/>
    </source>
</evidence>